<protein>
    <submittedName>
        <fullName evidence="2">Uncharacterized protein</fullName>
    </submittedName>
</protein>
<feature type="region of interest" description="Disordered" evidence="1">
    <location>
        <begin position="27"/>
        <end position="50"/>
    </location>
</feature>
<accession>A0A7Y9WWI7</accession>
<dbReference type="AlphaFoldDB" id="A0A7Y9WWI7"/>
<proteinExistence type="predicted"/>
<dbReference type="EMBL" id="JACCAS010000002">
    <property type="protein sequence ID" value="NYH27763.1"/>
    <property type="molecule type" value="Genomic_DNA"/>
</dbReference>
<evidence type="ECO:0000256" key="1">
    <source>
        <dbReference type="SAM" id="MobiDB-lite"/>
    </source>
</evidence>
<dbReference type="Proteomes" id="UP000540929">
    <property type="component" value="Unassembled WGS sequence"/>
</dbReference>
<organism evidence="2 3">
    <name type="scientific">Paraburkholderia bryophila</name>
    <dbReference type="NCBI Taxonomy" id="420952"/>
    <lineage>
        <taxon>Bacteria</taxon>
        <taxon>Pseudomonadati</taxon>
        <taxon>Pseudomonadota</taxon>
        <taxon>Betaproteobacteria</taxon>
        <taxon>Burkholderiales</taxon>
        <taxon>Burkholderiaceae</taxon>
        <taxon>Paraburkholderia</taxon>
    </lineage>
</organism>
<evidence type="ECO:0000313" key="3">
    <source>
        <dbReference type="Proteomes" id="UP000540929"/>
    </source>
</evidence>
<evidence type="ECO:0000313" key="2">
    <source>
        <dbReference type="EMBL" id="NYH27763.1"/>
    </source>
</evidence>
<keyword evidence="3" id="KW-1185">Reference proteome</keyword>
<comment type="caution">
    <text evidence="2">The sequence shown here is derived from an EMBL/GenBank/DDBJ whole genome shotgun (WGS) entry which is preliminary data.</text>
</comment>
<gene>
    <name evidence="2" type="ORF">GGD40_007334</name>
</gene>
<reference evidence="2 3" key="1">
    <citation type="submission" date="2020-07" db="EMBL/GenBank/DDBJ databases">
        <title>Exploring microbial biodiversity for novel pathways involved in the catabolism of aromatic compounds derived from lignin.</title>
        <authorList>
            <person name="Elkins J."/>
        </authorList>
    </citation>
    <scope>NUCLEOTIDE SEQUENCE [LARGE SCALE GENOMIC DNA]</scope>
    <source>
        <strain evidence="2 3">H2C3C</strain>
    </source>
</reference>
<sequence>MQIVNSTWGLLAVRARRGARSVAERVKALRHGSTPAPEADGGAAVRAGET</sequence>
<dbReference type="RefSeq" id="WP_257030673.1">
    <property type="nucleotide sequence ID" value="NZ_JACCAS010000002.1"/>
</dbReference>
<name>A0A7Y9WWI7_9BURK</name>